<evidence type="ECO:0000313" key="4">
    <source>
        <dbReference type="EMBL" id="KAK7471016.1"/>
    </source>
</evidence>
<dbReference type="PANTHER" id="PTHR46910">
    <property type="entry name" value="TRANSCRIPTION FACTOR PDR1"/>
    <property type="match status" value="1"/>
</dbReference>
<dbReference type="InterPro" id="IPR050987">
    <property type="entry name" value="AtrR-like"/>
</dbReference>
<evidence type="ECO:0000313" key="5">
    <source>
        <dbReference type="Proteomes" id="UP001498398"/>
    </source>
</evidence>
<dbReference type="Pfam" id="PF04082">
    <property type="entry name" value="Fungal_trans"/>
    <property type="match status" value="1"/>
</dbReference>
<protein>
    <recommendedName>
        <fullName evidence="3">Xylanolytic transcriptional activator regulatory domain-containing protein</fullName>
    </recommendedName>
</protein>
<sequence length="884" mass="97980">MSEQAQAELAPSVSNGERYTISCCPFPASVVIEVVSHNAEKFQHGLGSGELARFVENENQTGTVDIRLAKVEETLQAMQPMAQAFAAWLRANPHYQNSALPFKTIDDAQPQLLSESSGSQNIIRTHYQPSSTIQTLSRADIPQTPQLSNPNQILPNIDAPGARNAPSKWSERSSYLTKDSYGSLRYTGGTSSYMLVDAMTSMQDGQPTTDISPDSTRPSQTEIRLPFFNPNKHFRTHRALSRPDDITYPSPEQADELVTAYFSQMHHTFPILHQQSFVERYMKVMEDSALGCPSQDHAFLCLLFAVFACGACISTTGRPKSREKSPEGQTDFSGWEFYERAQLLFWLGMGSSKLEHVQCLAILAICNATWNTLAQSWISAGGAVRRAQDLGLHRLGRRLPLTPFDREMRRRVWWCVYGLDRVLSMALGRPAGTHDDDCDADMPAQLDDAQLTALRDGNAVSSQEKSFMTGFVALLRIYVIAGRIMRFVQSKHIDDPKSETTRKTVAALDADLAGWINGLPPCIRFSANDTNNPQMLSLCLIAFFVYYSSIIFLHRPFIPDQPFIPSDLTSLVQCISAARSCIRIGEITQEMLPASHHLAFAVQYITLSAILLLRSIAYVNQPDLLSSIFSDAEKCILILERMETVFPASKRCREIVTDLLVVVKAKQYGGSTAIEALQAAQRFKDAGETQQTFVSDMSLTRNKRKSASDEDLPPASRRRLDDSSPSDWEPISSNDKHYPNPSIPTVVGDGRCHQRLSSLRTGIENDGGSPISPIHPISHRPYPDILQRGSDALLGEGNLYSIHETSQKEPISPTPQITSLDLNSLSAVGIDGTSGYEFLEGELSTVLGNVVRPNSVPISTQMFEENAQVLWQAYQGPMELFGRD</sequence>
<feature type="region of interest" description="Disordered" evidence="2">
    <location>
        <begin position="694"/>
        <end position="783"/>
    </location>
</feature>
<organism evidence="4 5">
    <name type="scientific">Marasmiellus scandens</name>
    <dbReference type="NCBI Taxonomy" id="2682957"/>
    <lineage>
        <taxon>Eukaryota</taxon>
        <taxon>Fungi</taxon>
        <taxon>Dikarya</taxon>
        <taxon>Basidiomycota</taxon>
        <taxon>Agaricomycotina</taxon>
        <taxon>Agaricomycetes</taxon>
        <taxon>Agaricomycetidae</taxon>
        <taxon>Agaricales</taxon>
        <taxon>Marasmiineae</taxon>
        <taxon>Omphalotaceae</taxon>
        <taxon>Marasmiellus</taxon>
    </lineage>
</organism>
<evidence type="ECO:0000259" key="3">
    <source>
        <dbReference type="SMART" id="SM00906"/>
    </source>
</evidence>
<gene>
    <name evidence="4" type="ORF">VKT23_002429</name>
</gene>
<dbReference type="PANTHER" id="PTHR46910:SF1">
    <property type="entry name" value="MISCELLANEOUS ZN(II)2CYS6 TRANSCRIPTION FACTOR (EUROFUNG)-RELATED"/>
    <property type="match status" value="1"/>
</dbReference>
<accession>A0ABR1K822</accession>
<keyword evidence="5" id="KW-1185">Reference proteome</keyword>
<dbReference type="Proteomes" id="UP001498398">
    <property type="component" value="Unassembled WGS sequence"/>
</dbReference>
<evidence type="ECO:0000256" key="1">
    <source>
        <dbReference type="ARBA" id="ARBA00023242"/>
    </source>
</evidence>
<dbReference type="EMBL" id="JBANRG010000002">
    <property type="protein sequence ID" value="KAK7471016.1"/>
    <property type="molecule type" value="Genomic_DNA"/>
</dbReference>
<comment type="caution">
    <text evidence="4">The sequence shown here is derived from an EMBL/GenBank/DDBJ whole genome shotgun (WGS) entry which is preliminary data.</text>
</comment>
<name>A0ABR1K822_9AGAR</name>
<dbReference type="SMART" id="SM00906">
    <property type="entry name" value="Fungal_trans"/>
    <property type="match status" value="1"/>
</dbReference>
<proteinExistence type="predicted"/>
<evidence type="ECO:0000256" key="2">
    <source>
        <dbReference type="SAM" id="MobiDB-lite"/>
    </source>
</evidence>
<reference evidence="4 5" key="1">
    <citation type="submission" date="2024-01" db="EMBL/GenBank/DDBJ databases">
        <title>A draft genome for the cacao thread blight pathogen Marasmiellus scandens.</title>
        <authorList>
            <person name="Baruah I.K."/>
            <person name="Leung J."/>
            <person name="Bukari Y."/>
            <person name="Amoako-Attah I."/>
            <person name="Meinhardt L.W."/>
            <person name="Bailey B.A."/>
            <person name="Cohen S.P."/>
        </authorList>
    </citation>
    <scope>NUCLEOTIDE SEQUENCE [LARGE SCALE GENOMIC DNA]</scope>
    <source>
        <strain evidence="4 5">GH-19</strain>
    </source>
</reference>
<dbReference type="CDD" id="cd12148">
    <property type="entry name" value="fungal_TF_MHR"/>
    <property type="match status" value="1"/>
</dbReference>
<feature type="domain" description="Xylanolytic transcriptional activator regulatory" evidence="3">
    <location>
        <begin position="376"/>
        <end position="449"/>
    </location>
</feature>
<keyword evidence="1" id="KW-0539">Nucleus</keyword>
<dbReference type="InterPro" id="IPR007219">
    <property type="entry name" value="XnlR_reg_dom"/>
</dbReference>